<dbReference type="Pfam" id="PF05990">
    <property type="entry name" value="DUF900"/>
    <property type="match status" value="1"/>
</dbReference>
<evidence type="ECO:0000313" key="2">
    <source>
        <dbReference type="EMBL" id="KHJ53890.1"/>
    </source>
</evidence>
<accession>A0A0B1Q4Y2</accession>
<feature type="signal peptide" evidence="1">
    <location>
        <begin position="1"/>
        <end position="21"/>
    </location>
</feature>
<dbReference type="InterPro" id="IPR010297">
    <property type="entry name" value="DUF900_hydrolase"/>
</dbReference>
<feature type="chain" id="PRO_5002063069" description="Esterase" evidence="1">
    <location>
        <begin position="22"/>
        <end position="372"/>
    </location>
</feature>
<dbReference type="SUPFAM" id="SSF53474">
    <property type="entry name" value="alpha/beta-Hydrolases"/>
    <property type="match status" value="1"/>
</dbReference>
<dbReference type="PANTHER" id="PTHR36513">
    <property type="entry name" value="ABC TRANSMEMBRANE TYPE-1 DOMAIN-CONTAINING PROTEIN"/>
    <property type="match status" value="1"/>
</dbReference>
<protein>
    <recommendedName>
        <fullName evidence="4">Esterase</fullName>
    </recommendedName>
</protein>
<dbReference type="Gene3D" id="3.40.50.1820">
    <property type="entry name" value="alpha/beta hydrolase"/>
    <property type="match status" value="1"/>
</dbReference>
<dbReference type="PIRSF" id="PIRSF033909">
    <property type="entry name" value="UCP033909"/>
    <property type="match status" value="1"/>
</dbReference>
<dbReference type="InterPro" id="IPR014586">
    <property type="entry name" value="UCP033909"/>
</dbReference>
<dbReference type="PROSITE" id="PS51257">
    <property type="entry name" value="PROKAR_LIPOPROTEIN"/>
    <property type="match status" value="1"/>
</dbReference>
<evidence type="ECO:0008006" key="4">
    <source>
        <dbReference type="Google" id="ProtNLM"/>
    </source>
</evidence>
<proteinExistence type="predicted"/>
<dbReference type="OrthoDB" id="9797755at2"/>
<evidence type="ECO:0000313" key="3">
    <source>
        <dbReference type="Proteomes" id="UP000030826"/>
    </source>
</evidence>
<gene>
    <name evidence="2" type="ORF">LA66_14995</name>
</gene>
<organism evidence="2 3">
    <name type="scientific">Aureimonas altamirensis</name>
    <dbReference type="NCBI Taxonomy" id="370622"/>
    <lineage>
        <taxon>Bacteria</taxon>
        <taxon>Pseudomonadati</taxon>
        <taxon>Pseudomonadota</taxon>
        <taxon>Alphaproteobacteria</taxon>
        <taxon>Hyphomicrobiales</taxon>
        <taxon>Aurantimonadaceae</taxon>
        <taxon>Aureimonas</taxon>
    </lineage>
</organism>
<comment type="caution">
    <text evidence="2">The sequence shown here is derived from an EMBL/GenBank/DDBJ whole genome shotgun (WGS) entry which is preliminary data.</text>
</comment>
<keyword evidence="1" id="KW-0732">Signal</keyword>
<dbReference type="STRING" id="370622.LA66_14995"/>
<dbReference type="PANTHER" id="PTHR36513:SF1">
    <property type="entry name" value="TRANSMEMBRANE PROTEIN"/>
    <property type="match status" value="1"/>
</dbReference>
<evidence type="ECO:0000256" key="1">
    <source>
        <dbReference type="SAM" id="SignalP"/>
    </source>
</evidence>
<dbReference type="AlphaFoldDB" id="A0A0B1Q4Y2"/>
<dbReference type="EMBL" id="JRFJ01000004">
    <property type="protein sequence ID" value="KHJ53890.1"/>
    <property type="molecule type" value="Genomic_DNA"/>
</dbReference>
<dbReference type="InterPro" id="IPR029058">
    <property type="entry name" value="AB_hydrolase_fold"/>
</dbReference>
<name>A0A0B1Q4Y2_9HYPH</name>
<dbReference type="Proteomes" id="UP000030826">
    <property type="component" value="Unassembled WGS sequence"/>
</dbReference>
<reference evidence="2 3" key="1">
    <citation type="submission" date="2014-09" db="EMBL/GenBank/DDBJ databases">
        <title>Isolation and characterization of Aurantimonas altamirensis ON-56566 from clinical sample following a dog bite.</title>
        <authorList>
            <person name="Eshaghi A."/>
            <person name="Li A."/>
            <person name="Shahinas D."/>
            <person name="Bahn P."/>
            <person name="Kus J.V."/>
            <person name="Patel S.N."/>
        </authorList>
    </citation>
    <scope>NUCLEOTIDE SEQUENCE [LARGE SCALE GENOMIC DNA]</scope>
    <source>
        <strain evidence="2 3">ON-56566</strain>
    </source>
</reference>
<sequence length="372" mass="40333">MRISLLSITILALSLSSCVSRPGPGVLQTMGETVEGAEIVTVYAATTRGRAGPDTNVFTTERSAEVNYASFAVSVPPNHVSGRIEWPEQRIDPATTFATLDQRILTRRGFRDRIVRDQDDDEGVLVFVHGYNTGFEEALYRLVQMAVDARVPSTAVLFAWPSQANLTGYMADRDAVAYSRDALADLLVALSQERRISEVTLLAHSMGGHLAIETVRQLRLSGRHDVLDRLNVVLAAPDIDKDVFRAQMQVIGPMEPPLTVLTSPDDRALSVSNRLGGARTRVGALDINDPEVQDVVRETGIALVDISSLETEDGFRHNRFVTFASLYPQLQETSGAGASDFGIRRAGAFVFNSVGSALSSPFLSVGEALSSN</sequence>